<keyword evidence="4" id="KW-1185">Reference proteome</keyword>
<feature type="compositionally biased region" description="Polar residues" evidence="1">
    <location>
        <begin position="649"/>
        <end position="661"/>
    </location>
</feature>
<feature type="compositionally biased region" description="Basic and acidic residues" evidence="1">
    <location>
        <begin position="780"/>
        <end position="794"/>
    </location>
</feature>
<feature type="compositionally biased region" description="Polar residues" evidence="1">
    <location>
        <begin position="16"/>
        <end position="26"/>
    </location>
</feature>
<feature type="region of interest" description="Disordered" evidence="1">
    <location>
        <begin position="908"/>
        <end position="930"/>
    </location>
</feature>
<sequence>MGRPRVRSLFTRKSDPTAQQDSSAPATTADAPRAQVPTSSAPDSPGDSGHGGGVLRKLRRASLRLPLGSAASSSSSPADRLPAGSRLSAVSLSDQRLPENDSSSLSTAPTVGITGLPELDPVLRFLQNQSSRLYQEGYLLKLDDLDIHGRPCVKRDWVEYFVQLTGTVLSFWSTKRDDDAINPVTEAPALYMNLADASTRIIDSLPTNSSDVPLRNVLSISTAGRNRSLLHFTSANALTQWTSAIKLSIYEYTLLQESYTGALVAGKGKTINGIRQILSAPTNWIHGEWVRIRFRPGTPWIRCWCIIEPPSEKEIAKAQKASKRQSKSRSIYDRSPDSEQIKAKGCVLFYENKKAMKKPPFARISDAWMAYAVYPRALELIDHSTLVKVHGTIETPAEIKDHNSKDKKGHPQIATEGCVFILPETRPAVPGYEILLRFLIPLYDTFSLYGRPTRLIADTNNTRSLMFALGRNCVTPDGSASVSSHGSGLSRGYLDLLDVSSLIHADGSQLWSEQEWMRNLKNITSKKMCLQRSSVANAEPTLPDVASIGRGGFSRSPSVQPRSPTRRVSVQDHPGAIPELLTPGGSVNKGAQYAQVRNRTVTAGHVPADYVNNTNAQPEYQVGSASYQDANNGADVLGSGPVNDVLINDGNSHHSSGSFATMNRRKPAAPSLQSAEGQFVNSNHESEYRQQPMEFQPPVYPHSTSASMTQPRSSRTSIYSREDSSGAHSSIHNNNVNNAHNSVDSFAQQKDSEATLANEADTRANVPPNGVYQNPTSKRSKGDMRGDISGDDTTKLQCGEASDTYQCEPPIQGHDDTIHRKCTSAPGFHEMPIVTAASADPRHSISEFGKKDCRLEDNVPLSERETSAQISHFSGCSNFVLAPDADPGLIEKLPVAYEIGGQMLPVDRTTSSTEIPASAKLESNNDSETITKPLEEKLVVSHSPLQNAADHDCCNVSASVIPQRSYQQGMNNKVSPGSADDKNQSNSSSAAISTDDKSKSELEPASSANDAIDTQNLDNKTMSLQYQHSSESLRDLLNVVHVYNDVAAEEEQRRQEQLRIEEEERRIEQQRQLDKAAAKLERLKLNEDGSDGKQNGQAESVDDDSDLLSGHDSSFFTDSSDTERNKRHYRLKRNPTQRMGVKKVVGGDSVWGNDVIVGDVHYQSPDAELVLSAKGAPSFEKRTVVTTRTGSKRIVQVEIPRVDFGPTIAHDPSTTRGPLTADALTSTKEKGKPEGQKKAPRRDLKDERPYHHHRHRNTMLWAPGLGAAPGVTRSRNSDEQPVAMDPAQWVKQRHMQRASVSLGRGLLPQQDNASHRRASSCQVPASTPGSDISMPHVRQLLDQSQSSRRSSSQEQYRPSFSQPHSRQPSIATSDDTRGDTSASFHQSNSSASDIAESPKRLSRGKLLGVAIHGNETPVVRPTVHSRSMTAPTIDPVHKPANASPQGASLYQQRGYSTTNVRATDAVNTRELRQQILPPPNRYNYAEEMPPVLSHSRPISQTGYHGRSRGASVTQENLLPMPRENARTLAATRRPVTSYGHLTASEQEYVARKTGSSFFNLSKENAKRNLRDWGGVDLDSQNYVSAIEAREKEKELFKKSHGMIHAPNVASAIAERQARLNTQRPQTSMGYMQNTAQSIHPAAGYHYQEQRPSSFIDNGPQWMPYGHPAQSVYGVGQEFAHSGFFSQQPQQRYPNADPAAVYGIQHPYAESVASLPSVYSGTMNNPATRSQPILSNVQKQQRPQTQPQQPPQPRPNPYYHPRA</sequence>
<dbReference type="EMBL" id="AZGZ01000002">
    <property type="protein sequence ID" value="KZZ97288.1"/>
    <property type="molecule type" value="Genomic_DNA"/>
</dbReference>
<evidence type="ECO:0000313" key="3">
    <source>
        <dbReference type="EMBL" id="KZZ97288.1"/>
    </source>
</evidence>
<dbReference type="InterPro" id="IPR011993">
    <property type="entry name" value="PH-like_dom_sf"/>
</dbReference>
<evidence type="ECO:0000313" key="4">
    <source>
        <dbReference type="Proteomes" id="UP000242877"/>
    </source>
</evidence>
<feature type="region of interest" description="Disordered" evidence="1">
    <location>
        <begin position="695"/>
        <end position="740"/>
    </location>
</feature>
<organism evidence="3 4">
    <name type="scientific">Ascosphaera apis ARSEF 7405</name>
    <dbReference type="NCBI Taxonomy" id="392613"/>
    <lineage>
        <taxon>Eukaryota</taxon>
        <taxon>Fungi</taxon>
        <taxon>Dikarya</taxon>
        <taxon>Ascomycota</taxon>
        <taxon>Pezizomycotina</taxon>
        <taxon>Eurotiomycetes</taxon>
        <taxon>Eurotiomycetidae</taxon>
        <taxon>Onygenales</taxon>
        <taxon>Ascosphaeraceae</taxon>
        <taxon>Ascosphaera</taxon>
    </lineage>
</organism>
<feature type="compositionally biased region" description="Polar residues" evidence="1">
    <location>
        <begin position="555"/>
        <end position="568"/>
    </location>
</feature>
<name>A0A168D2A2_9EURO</name>
<gene>
    <name evidence="3" type="ORF">AAP_00931</name>
</gene>
<feature type="region of interest" description="Disordered" evidence="1">
    <location>
        <begin position="542"/>
        <end position="571"/>
    </location>
</feature>
<feature type="compositionally biased region" description="Low complexity" evidence="1">
    <location>
        <begin position="727"/>
        <end position="740"/>
    </location>
</feature>
<feature type="compositionally biased region" description="Low complexity" evidence="1">
    <location>
        <begin position="1107"/>
        <end position="1119"/>
    </location>
</feature>
<reference evidence="3 4" key="1">
    <citation type="journal article" date="2016" name="Genome Biol. Evol.">
        <title>Divergent and convergent evolution of fungal pathogenicity.</title>
        <authorList>
            <person name="Shang Y."/>
            <person name="Xiao G."/>
            <person name="Zheng P."/>
            <person name="Cen K."/>
            <person name="Zhan S."/>
            <person name="Wang C."/>
        </authorList>
    </citation>
    <scope>NUCLEOTIDE SEQUENCE [LARGE SCALE GENOMIC DNA]</scope>
    <source>
        <strain evidence="3 4">ARSEF 7405</strain>
    </source>
</reference>
<feature type="compositionally biased region" description="Polar residues" evidence="1">
    <location>
        <begin position="1354"/>
        <end position="1373"/>
    </location>
</feature>
<feature type="compositionally biased region" description="Polar residues" evidence="1">
    <location>
        <begin position="702"/>
        <end position="719"/>
    </location>
</feature>
<feature type="region of interest" description="Disordered" evidence="1">
    <location>
        <begin position="91"/>
        <end position="111"/>
    </location>
</feature>
<feature type="compositionally biased region" description="Low complexity" evidence="1">
    <location>
        <begin position="1343"/>
        <end position="1353"/>
    </location>
</feature>
<feature type="region of interest" description="Disordered" evidence="1">
    <location>
        <begin position="1"/>
        <end position="54"/>
    </location>
</feature>
<feature type="region of interest" description="Disordered" evidence="1">
    <location>
        <begin position="964"/>
        <end position="1016"/>
    </location>
</feature>
<proteinExistence type="predicted"/>
<feature type="compositionally biased region" description="Basic and acidic residues" evidence="1">
    <location>
        <begin position="1227"/>
        <end position="1249"/>
    </location>
</feature>
<feature type="domain" description="PH" evidence="2">
    <location>
        <begin position="132"/>
        <end position="250"/>
    </location>
</feature>
<dbReference type="SMART" id="SM00233">
    <property type="entry name" value="PH"/>
    <property type="match status" value="1"/>
</dbReference>
<dbReference type="Proteomes" id="UP000242877">
    <property type="component" value="Unassembled WGS sequence"/>
</dbReference>
<accession>A0A168D2A2</accession>
<dbReference type="Pfam" id="PF25381">
    <property type="entry name" value="PH_26"/>
    <property type="match status" value="1"/>
</dbReference>
<dbReference type="OrthoDB" id="5563754at2759"/>
<dbReference type="SUPFAM" id="SSF50729">
    <property type="entry name" value="PH domain-like"/>
    <property type="match status" value="1"/>
</dbReference>
<dbReference type="InterPro" id="IPR058155">
    <property type="entry name" value="Skg3/CAF120-like_PH"/>
</dbReference>
<comment type="caution">
    <text evidence="3">The sequence shown here is derived from an EMBL/GenBank/DDBJ whole genome shotgun (WGS) entry which is preliminary data.</text>
</comment>
<dbReference type="InterPro" id="IPR001849">
    <property type="entry name" value="PH_domain"/>
</dbReference>
<feature type="compositionally biased region" description="Pro residues" evidence="1">
    <location>
        <begin position="1747"/>
        <end position="1762"/>
    </location>
</feature>
<feature type="compositionally biased region" description="Polar residues" evidence="1">
    <location>
        <begin position="91"/>
        <end position="109"/>
    </location>
</feature>
<feature type="compositionally biased region" description="Polar residues" evidence="1">
    <location>
        <begin position="964"/>
        <end position="975"/>
    </location>
</feature>
<evidence type="ECO:0000256" key="1">
    <source>
        <dbReference type="SAM" id="MobiDB-lite"/>
    </source>
</evidence>
<feature type="compositionally biased region" description="Basic residues" evidence="1">
    <location>
        <begin position="1125"/>
        <end position="1135"/>
    </location>
</feature>
<protein>
    <submittedName>
        <fullName evidence="3">PH domain-containing protein</fullName>
    </submittedName>
</protein>
<feature type="region of interest" description="Disordered" evidence="1">
    <location>
        <begin position="1085"/>
        <end position="1135"/>
    </location>
</feature>
<dbReference type="Gene3D" id="2.30.29.30">
    <property type="entry name" value="Pleckstrin-homology domain (PH domain)/Phosphotyrosine-binding domain (PTB)"/>
    <property type="match status" value="1"/>
</dbReference>
<dbReference type="VEuPathDB" id="FungiDB:AAP_00931"/>
<feature type="compositionally biased region" description="Polar residues" evidence="1">
    <location>
        <begin position="1319"/>
        <end position="1330"/>
    </location>
</feature>
<dbReference type="PROSITE" id="PS50003">
    <property type="entry name" value="PH_DOMAIN"/>
    <property type="match status" value="1"/>
</dbReference>
<feature type="compositionally biased region" description="Low complexity" evidence="1">
    <location>
        <begin position="1381"/>
        <end position="1392"/>
    </location>
</feature>
<feature type="compositionally biased region" description="Polar residues" evidence="1">
    <location>
        <begin position="1006"/>
        <end position="1016"/>
    </location>
</feature>
<feature type="region of interest" description="Disordered" evidence="1">
    <location>
        <begin position="1204"/>
        <end position="1282"/>
    </location>
</feature>
<feature type="compositionally biased region" description="Polar residues" evidence="1">
    <location>
        <begin position="1716"/>
        <end position="1738"/>
    </location>
</feature>
<feature type="region of interest" description="Disordered" evidence="1">
    <location>
        <begin position="316"/>
        <end position="337"/>
    </location>
</feature>
<evidence type="ECO:0000259" key="2">
    <source>
        <dbReference type="PROSITE" id="PS50003"/>
    </source>
</evidence>
<feature type="region of interest" description="Disordered" evidence="1">
    <location>
        <begin position="759"/>
        <end position="797"/>
    </location>
</feature>
<feature type="region of interest" description="Disordered" evidence="1">
    <location>
        <begin position="641"/>
        <end position="675"/>
    </location>
</feature>
<feature type="region of interest" description="Disordered" evidence="1">
    <location>
        <begin position="1716"/>
        <end position="1762"/>
    </location>
</feature>
<feature type="region of interest" description="Disordered" evidence="1">
    <location>
        <begin position="1310"/>
        <end position="1399"/>
    </location>
</feature>